<keyword evidence="2" id="KW-1185">Reference proteome</keyword>
<dbReference type="OrthoDB" id="3891490at2759"/>
<reference evidence="1 2" key="2">
    <citation type="journal article" date="2012" name="PLoS Pathog.">
        <title>Diverse lifestyles and strategies of plant pathogenesis encoded in the genomes of eighteen Dothideomycetes fungi.</title>
        <authorList>
            <person name="Ohm R.A."/>
            <person name="Feau N."/>
            <person name="Henrissat B."/>
            <person name="Schoch C.L."/>
            <person name="Horwitz B.A."/>
            <person name="Barry K.W."/>
            <person name="Condon B.J."/>
            <person name="Copeland A.C."/>
            <person name="Dhillon B."/>
            <person name="Glaser F."/>
            <person name="Hesse C.N."/>
            <person name="Kosti I."/>
            <person name="LaButti K."/>
            <person name="Lindquist E.A."/>
            <person name="Lucas S."/>
            <person name="Salamov A.A."/>
            <person name="Bradshaw R.E."/>
            <person name="Ciuffetti L."/>
            <person name="Hamelin R.C."/>
            <person name="Kema G.H.J."/>
            <person name="Lawrence C."/>
            <person name="Scott J.A."/>
            <person name="Spatafora J.W."/>
            <person name="Turgeon B.G."/>
            <person name="de Wit P.J.G.M."/>
            <person name="Zhong S."/>
            <person name="Goodwin S.B."/>
            <person name="Grigoriev I.V."/>
        </authorList>
    </citation>
    <scope>NUCLEOTIDE SEQUENCE [LARGE SCALE GENOMIC DNA]</scope>
    <source>
        <strain evidence="2">NZE10 / CBS 128990</strain>
    </source>
</reference>
<name>N1Q0Y4_DOTSN</name>
<organism evidence="1 2">
    <name type="scientific">Dothistroma septosporum (strain NZE10 / CBS 128990)</name>
    <name type="common">Red band needle blight fungus</name>
    <name type="synonym">Mycosphaerella pini</name>
    <dbReference type="NCBI Taxonomy" id="675120"/>
    <lineage>
        <taxon>Eukaryota</taxon>
        <taxon>Fungi</taxon>
        <taxon>Dikarya</taxon>
        <taxon>Ascomycota</taxon>
        <taxon>Pezizomycotina</taxon>
        <taxon>Dothideomycetes</taxon>
        <taxon>Dothideomycetidae</taxon>
        <taxon>Mycosphaerellales</taxon>
        <taxon>Mycosphaerellaceae</taxon>
        <taxon>Dothistroma</taxon>
    </lineage>
</organism>
<proteinExistence type="predicted"/>
<protein>
    <submittedName>
        <fullName evidence="1">Uncharacterized protein</fullName>
    </submittedName>
</protein>
<dbReference type="Proteomes" id="UP000016933">
    <property type="component" value="Unassembled WGS sequence"/>
</dbReference>
<dbReference type="EMBL" id="KB446535">
    <property type="protein sequence ID" value="EME49337.1"/>
    <property type="molecule type" value="Genomic_DNA"/>
</dbReference>
<sequence length="232" mass="25818">MDYFHMSSVALANKIKQIKIFRVHSESGNTQSESNVDHIILVESALQGALAAMASDWTFEQTYLKALLHAEGSVTMRYSKRLGYDIDSWKMPMIVLDLGKTTPKQAIHAKIEGHGIDDINLLEIELEMYTTQLIGFGSNQLLRATEKAAHWSEEDSDQLRRLPSSTIQHIVEGAKEGDSGDVAQNTDSPADVEAFQIVNDVEDLLWTGVCPATQKDLSSMVFSRKARCMSRS</sequence>
<reference evidence="2" key="1">
    <citation type="journal article" date="2012" name="PLoS Genet.">
        <title>The genomes of the fungal plant pathogens Cladosporium fulvum and Dothistroma septosporum reveal adaptation to different hosts and lifestyles but also signatures of common ancestry.</title>
        <authorList>
            <person name="de Wit P.J.G.M."/>
            <person name="van der Burgt A."/>
            <person name="Oekmen B."/>
            <person name="Stergiopoulos I."/>
            <person name="Abd-Elsalam K.A."/>
            <person name="Aerts A.L."/>
            <person name="Bahkali A.H."/>
            <person name="Beenen H.G."/>
            <person name="Chettri P."/>
            <person name="Cox M.P."/>
            <person name="Datema E."/>
            <person name="de Vries R.P."/>
            <person name="Dhillon B."/>
            <person name="Ganley A.R."/>
            <person name="Griffiths S.A."/>
            <person name="Guo Y."/>
            <person name="Hamelin R.C."/>
            <person name="Henrissat B."/>
            <person name="Kabir M.S."/>
            <person name="Jashni M.K."/>
            <person name="Kema G."/>
            <person name="Klaubauf S."/>
            <person name="Lapidus A."/>
            <person name="Levasseur A."/>
            <person name="Lindquist E."/>
            <person name="Mehrabi R."/>
            <person name="Ohm R.A."/>
            <person name="Owen T.J."/>
            <person name="Salamov A."/>
            <person name="Schwelm A."/>
            <person name="Schijlen E."/>
            <person name="Sun H."/>
            <person name="van den Burg H.A."/>
            <person name="van Ham R.C.H.J."/>
            <person name="Zhang S."/>
            <person name="Goodwin S.B."/>
            <person name="Grigoriev I.V."/>
            <person name="Collemare J."/>
            <person name="Bradshaw R.E."/>
        </authorList>
    </citation>
    <scope>NUCLEOTIDE SEQUENCE [LARGE SCALE GENOMIC DNA]</scope>
    <source>
        <strain evidence="2">NZE10 / CBS 128990</strain>
    </source>
</reference>
<dbReference type="OMA" id="KAFRTEH"/>
<dbReference type="HOGENOM" id="CLU_1194857_0_0_1"/>
<gene>
    <name evidence="1" type="ORF">DOTSEDRAFT_49623</name>
</gene>
<accession>N1Q0Y4</accession>
<evidence type="ECO:0000313" key="2">
    <source>
        <dbReference type="Proteomes" id="UP000016933"/>
    </source>
</evidence>
<dbReference type="AlphaFoldDB" id="N1Q0Y4"/>
<evidence type="ECO:0000313" key="1">
    <source>
        <dbReference type="EMBL" id="EME49337.1"/>
    </source>
</evidence>